<accession>A0A261XZG8</accession>
<evidence type="ECO:0000256" key="4">
    <source>
        <dbReference type="ARBA" id="ARBA00022989"/>
    </source>
</evidence>
<dbReference type="EMBL" id="MVBO01000069">
    <property type="protein sequence ID" value="OZJ03770.1"/>
    <property type="molecule type" value="Genomic_DNA"/>
</dbReference>
<dbReference type="GO" id="GO:0005789">
    <property type="term" value="C:endoplasmic reticulum membrane"/>
    <property type="evidence" value="ECO:0007669"/>
    <property type="project" value="UniProtKB-SubCell"/>
</dbReference>
<evidence type="ECO:0000256" key="6">
    <source>
        <dbReference type="SAM" id="Phobius"/>
    </source>
</evidence>
<organism evidence="7 8">
    <name type="scientific">Bifiguratus adelaidae</name>
    <dbReference type="NCBI Taxonomy" id="1938954"/>
    <lineage>
        <taxon>Eukaryota</taxon>
        <taxon>Fungi</taxon>
        <taxon>Fungi incertae sedis</taxon>
        <taxon>Mucoromycota</taxon>
        <taxon>Mucoromycotina</taxon>
        <taxon>Endogonomycetes</taxon>
        <taxon>Endogonales</taxon>
        <taxon>Endogonales incertae sedis</taxon>
        <taxon>Bifiguratus</taxon>
    </lineage>
</organism>
<comment type="subcellular location">
    <subcellularLocation>
        <location evidence="1">Endoplasmic reticulum membrane</location>
        <topology evidence="1">Multi-pass membrane protein</topology>
    </subcellularLocation>
</comment>
<protein>
    <submittedName>
        <fullName evidence="7">Uncharacterized protein</fullName>
    </submittedName>
</protein>
<keyword evidence="5 6" id="KW-0472">Membrane</keyword>
<sequence length="188" mass="21367">MAAGRWREGYSRLVREISHVLVAKQARQEEVQVAWLDQLLKGSRVYIPPKSIKTRSPELEQHLETIRHQLASNEYERMVANIQPVSSTQLFTPADRQQLKELKSQLSAIVNVTVSMGAVGFAVWVWMGNLASDVGMRFLASFAGALAIGAIETFLYWRYVSNAKERDPARAARRAIPTTRRRESKKDR</sequence>
<dbReference type="AlphaFoldDB" id="A0A261XZG8"/>
<evidence type="ECO:0000256" key="5">
    <source>
        <dbReference type="ARBA" id="ARBA00023136"/>
    </source>
</evidence>
<feature type="transmembrane region" description="Helical" evidence="6">
    <location>
        <begin position="106"/>
        <end position="126"/>
    </location>
</feature>
<feature type="transmembrane region" description="Helical" evidence="6">
    <location>
        <begin position="138"/>
        <end position="157"/>
    </location>
</feature>
<dbReference type="PANTHER" id="PTHR31394">
    <property type="entry name" value="TRANSMEMBRANE PROTEIN 199"/>
    <property type="match status" value="1"/>
</dbReference>
<gene>
    <name evidence="7" type="ORF">BZG36_03468</name>
</gene>
<keyword evidence="2 6" id="KW-0812">Transmembrane</keyword>
<proteinExistence type="predicted"/>
<keyword evidence="4 6" id="KW-1133">Transmembrane helix</keyword>
<dbReference type="Pfam" id="PF11712">
    <property type="entry name" value="Vma12"/>
    <property type="match status" value="1"/>
</dbReference>
<dbReference type="OrthoDB" id="19981at2759"/>
<dbReference type="GO" id="GO:0070072">
    <property type="term" value="P:vacuolar proton-transporting V-type ATPase complex assembly"/>
    <property type="evidence" value="ECO:0007669"/>
    <property type="project" value="InterPro"/>
</dbReference>
<keyword evidence="8" id="KW-1185">Reference proteome</keyword>
<evidence type="ECO:0000256" key="1">
    <source>
        <dbReference type="ARBA" id="ARBA00004477"/>
    </source>
</evidence>
<comment type="caution">
    <text evidence="7">The sequence shown here is derived from an EMBL/GenBank/DDBJ whole genome shotgun (WGS) entry which is preliminary data.</text>
</comment>
<evidence type="ECO:0000313" key="8">
    <source>
        <dbReference type="Proteomes" id="UP000242875"/>
    </source>
</evidence>
<reference evidence="7 8" key="1">
    <citation type="journal article" date="2017" name="Mycologia">
        <title>Bifiguratus adelaidae, gen. et sp. nov., a new member of Mucoromycotina in endophytic and soil-dwelling habitats.</title>
        <authorList>
            <person name="Torres-Cruz T.J."/>
            <person name="Billingsley Tobias T.L."/>
            <person name="Almatruk M."/>
            <person name="Hesse C."/>
            <person name="Kuske C.R."/>
            <person name="Desiro A."/>
            <person name="Benucci G.M."/>
            <person name="Bonito G."/>
            <person name="Stajich J.E."/>
            <person name="Dunlap C."/>
            <person name="Arnold A.E."/>
            <person name="Porras-Alfaro A."/>
        </authorList>
    </citation>
    <scope>NUCLEOTIDE SEQUENCE [LARGE SCALE GENOMIC DNA]</scope>
    <source>
        <strain evidence="7 8">AZ0501</strain>
    </source>
</reference>
<evidence type="ECO:0000256" key="3">
    <source>
        <dbReference type="ARBA" id="ARBA00022824"/>
    </source>
</evidence>
<name>A0A261XZG8_9FUNG</name>
<keyword evidence="3" id="KW-0256">Endoplasmic reticulum</keyword>
<evidence type="ECO:0000313" key="7">
    <source>
        <dbReference type="EMBL" id="OZJ03770.1"/>
    </source>
</evidence>
<dbReference type="PANTHER" id="PTHR31394:SF1">
    <property type="entry name" value="TRANSMEMBRANE PROTEIN 199"/>
    <property type="match status" value="1"/>
</dbReference>
<evidence type="ECO:0000256" key="2">
    <source>
        <dbReference type="ARBA" id="ARBA00022692"/>
    </source>
</evidence>
<dbReference type="InterPro" id="IPR021013">
    <property type="entry name" value="ATPase_Vma12"/>
</dbReference>
<dbReference type="Proteomes" id="UP000242875">
    <property type="component" value="Unassembled WGS sequence"/>
</dbReference>